<comment type="catalytic activity">
    <reaction evidence="8">
        <text>D-galactose(in) = D-galactose(out)</text>
        <dbReference type="Rhea" id="RHEA:34915"/>
        <dbReference type="ChEBI" id="CHEBI:4139"/>
    </reaction>
    <physiologicalReaction direction="right-to-left" evidence="8">
        <dbReference type="Rhea" id="RHEA:34917"/>
    </physiologicalReaction>
</comment>
<feature type="domain" description="Major facilitator superfamily (MFS) profile" evidence="18">
    <location>
        <begin position="60"/>
        <end position="568"/>
    </location>
</feature>
<dbReference type="AlphaFoldDB" id="A0A836CJI9"/>
<dbReference type="EMBL" id="JAFCMP010000081">
    <property type="protein sequence ID" value="KAG5187824.1"/>
    <property type="molecule type" value="Genomic_DNA"/>
</dbReference>
<keyword evidence="20" id="KW-1185">Reference proteome</keyword>
<dbReference type="PANTHER" id="PTHR48020">
    <property type="entry name" value="PROTON MYO-INOSITOL COTRANSPORTER"/>
    <property type="match status" value="1"/>
</dbReference>
<dbReference type="PANTHER" id="PTHR48020:SF12">
    <property type="entry name" value="PROTON MYO-INOSITOL COTRANSPORTER"/>
    <property type="match status" value="1"/>
</dbReference>
<dbReference type="InterPro" id="IPR036259">
    <property type="entry name" value="MFS_trans_sf"/>
</dbReference>
<feature type="transmembrane region" description="Helical" evidence="17">
    <location>
        <begin position="546"/>
        <end position="564"/>
    </location>
</feature>
<feature type="transmembrane region" description="Helical" evidence="17">
    <location>
        <begin position="367"/>
        <end position="388"/>
    </location>
</feature>
<dbReference type="InterPro" id="IPR050814">
    <property type="entry name" value="Myo-inositol_Transporter"/>
</dbReference>
<evidence type="ECO:0000256" key="14">
    <source>
        <dbReference type="ARBA" id="ARBA00044780"/>
    </source>
</evidence>
<feature type="region of interest" description="Disordered" evidence="16">
    <location>
        <begin position="599"/>
        <end position="647"/>
    </location>
</feature>
<feature type="transmembrane region" description="Helical" evidence="17">
    <location>
        <begin position="215"/>
        <end position="234"/>
    </location>
</feature>
<dbReference type="InterPro" id="IPR020846">
    <property type="entry name" value="MFS_dom"/>
</dbReference>
<dbReference type="PROSITE" id="PS00217">
    <property type="entry name" value="SUGAR_TRANSPORT_2"/>
    <property type="match status" value="1"/>
</dbReference>
<comment type="similarity">
    <text evidence="2 15">Belongs to the major facilitator superfamily. Sugar transporter (TC 2.A.1.1) family.</text>
</comment>
<evidence type="ECO:0000256" key="16">
    <source>
        <dbReference type="SAM" id="MobiDB-lite"/>
    </source>
</evidence>
<evidence type="ECO:0000259" key="18">
    <source>
        <dbReference type="PROSITE" id="PS50850"/>
    </source>
</evidence>
<sequence>MHQPGDGRATPLMHQTSSRPLPFTDGSEDNVFSTSGHYQTGGHSPIKRPPDETTPYVIVLTLAAACGGFLFGYDTGVVSGAMLKIRAELGLSDVQQEAVVSATIAAAVVASALGGAASQAYGRRPVLLFAAATFTAGAALLGAAPGFGALLAGRAVVGAGIGLASLTAPVYIAEAAPTRLRGRLLTLNTLLITAGQFAAGMVDGALSAVPGGWRWMLGLSAAPALLMGAAFLVLPESPRWLLARGRADDAAAVLRRVRGVKDVSAEIAEVARGMEEHGDAGVGGGYGWRDMLRDPPVRRALLLGCGLQALQQFVGINTVMYYSATIYNMAGFSESASIWLAGFTALAQSGGVAIGMTLIERQGRRRLLLTSLALVAGALVSLGLSFYLQLVLSAGAVPGTEPADAACSAVRNVIFGPQPVDSCYRCLQIDGCGFCAATGECLAAAAGGGGGTDVLGRCDASQWKDAACSNGALGWLAALSMVAYLACFGIGLSSVPWTVNAEIYPQRARSLGTSVSTCVNWAGNVVVSATFLSIAAPTALSQHGAFWLYAAVAVAGWAWARAAMPETAGLSLEEVEALFERDGDARYSYAVTDVTGNGHGSAGGATVRGFAPLGDGDGGAERERSFSGDGDGDAGGGQGGSATAALI</sequence>
<feature type="transmembrane region" description="Helical" evidence="17">
    <location>
        <begin position="184"/>
        <end position="209"/>
    </location>
</feature>
<comment type="subunit">
    <text evidence="3">Homodimer.</text>
</comment>
<evidence type="ECO:0000256" key="11">
    <source>
        <dbReference type="ARBA" id="ARBA00044662"/>
    </source>
</evidence>
<evidence type="ECO:0000256" key="17">
    <source>
        <dbReference type="SAM" id="Phobius"/>
    </source>
</evidence>
<dbReference type="NCBIfam" id="TIGR00879">
    <property type="entry name" value="SP"/>
    <property type="match status" value="1"/>
</dbReference>
<comment type="catalytic activity">
    <reaction evidence="9">
        <text>D-glucose(out) = D-glucose(in)</text>
        <dbReference type="Rhea" id="RHEA:60376"/>
        <dbReference type="ChEBI" id="CHEBI:4167"/>
    </reaction>
    <physiologicalReaction direction="left-to-right" evidence="9">
        <dbReference type="Rhea" id="RHEA:60377"/>
    </physiologicalReaction>
</comment>
<evidence type="ECO:0000256" key="8">
    <source>
        <dbReference type="ARBA" id="ARBA00044637"/>
    </source>
</evidence>
<feature type="transmembrane region" description="Helical" evidence="17">
    <location>
        <begin position="56"/>
        <end position="73"/>
    </location>
</feature>
<feature type="transmembrane region" description="Helical" evidence="17">
    <location>
        <begin position="98"/>
        <end position="117"/>
    </location>
</feature>
<feature type="region of interest" description="Disordered" evidence="16">
    <location>
        <begin position="1"/>
        <end position="50"/>
    </location>
</feature>
<dbReference type="GO" id="GO:0005366">
    <property type="term" value="F:myo-inositol:proton symporter activity"/>
    <property type="evidence" value="ECO:0007669"/>
    <property type="project" value="TreeGrafter"/>
</dbReference>
<gene>
    <name evidence="19" type="ORF">JKP88DRAFT_206881</name>
</gene>
<feature type="transmembrane region" description="Helical" evidence="17">
    <location>
        <begin position="518"/>
        <end position="540"/>
    </location>
</feature>
<dbReference type="InterPro" id="IPR005829">
    <property type="entry name" value="Sugar_transporter_CS"/>
</dbReference>
<dbReference type="GO" id="GO:0016324">
    <property type="term" value="C:apical plasma membrane"/>
    <property type="evidence" value="ECO:0007669"/>
    <property type="project" value="TreeGrafter"/>
</dbReference>
<comment type="catalytic activity">
    <reaction evidence="11">
        <text>D-mannose(out) = D-mannose(in)</text>
        <dbReference type="Rhea" id="RHEA:78391"/>
        <dbReference type="ChEBI" id="CHEBI:4208"/>
    </reaction>
    <physiologicalReaction direction="left-to-right" evidence="11">
        <dbReference type="Rhea" id="RHEA:78392"/>
    </physiologicalReaction>
</comment>
<dbReference type="Pfam" id="PF00083">
    <property type="entry name" value="Sugar_tr"/>
    <property type="match status" value="2"/>
</dbReference>
<feature type="transmembrane region" description="Helical" evidence="17">
    <location>
        <begin position="336"/>
        <end position="355"/>
    </location>
</feature>
<dbReference type="PROSITE" id="PS50850">
    <property type="entry name" value="MFS"/>
    <property type="match status" value="1"/>
</dbReference>
<evidence type="ECO:0000256" key="10">
    <source>
        <dbReference type="ARBA" id="ARBA00044656"/>
    </source>
</evidence>
<evidence type="ECO:0000313" key="20">
    <source>
        <dbReference type="Proteomes" id="UP000664859"/>
    </source>
</evidence>
<comment type="catalytic activity">
    <reaction evidence="10">
        <text>D-xylose(out) = D-xylose(in)</text>
        <dbReference type="Rhea" id="RHEA:78427"/>
        <dbReference type="ChEBI" id="CHEBI:53455"/>
    </reaction>
    <physiologicalReaction direction="left-to-right" evidence="10">
        <dbReference type="Rhea" id="RHEA:78428"/>
    </physiologicalReaction>
</comment>
<evidence type="ECO:0000256" key="12">
    <source>
        <dbReference type="ARBA" id="ARBA00044668"/>
    </source>
</evidence>
<dbReference type="InterPro" id="IPR003663">
    <property type="entry name" value="Sugar/inositol_transpt"/>
</dbReference>
<protein>
    <recommendedName>
        <fullName evidence="14">Hexose transporter 1</fullName>
    </recommendedName>
</protein>
<comment type="catalytic activity">
    <reaction evidence="13">
        <text>D-fructose(out) = D-fructose(in)</text>
        <dbReference type="Rhea" id="RHEA:60372"/>
        <dbReference type="ChEBI" id="CHEBI:37721"/>
    </reaction>
    <physiologicalReaction direction="left-to-right" evidence="13">
        <dbReference type="Rhea" id="RHEA:60373"/>
    </physiologicalReaction>
</comment>
<evidence type="ECO:0000256" key="2">
    <source>
        <dbReference type="ARBA" id="ARBA00010992"/>
    </source>
</evidence>
<accession>A0A836CJI9</accession>
<dbReference type="SUPFAM" id="SSF103473">
    <property type="entry name" value="MFS general substrate transporter"/>
    <property type="match status" value="1"/>
</dbReference>
<feature type="transmembrane region" description="Helical" evidence="17">
    <location>
        <begin position="300"/>
        <end position="324"/>
    </location>
</feature>
<evidence type="ECO:0000256" key="5">
    <source>
        <dbReference type="ARBA" id="ARBA00022692"/>
    </source>
</evidence>
<keyword evidence="6 17" id="KW-1133">Transmembrane helix</keyword>
<evidence type="ECO:0000256" key="1">
    <source>
        <dbReference type="ARBA" id="ARBA00004141"/>
    </source>
</evidence>
<keyword evidence="7 17" id="KW-0472">Membrane</keyword>
<feature type="transmembrane region" description="Helical" evidence="17">
    <location>
        <begin position="126"/>
        <end position="145"/>
    </location>
</feature>
<evidence type="ECO:0000256" key="4">
    <source>
        <dbReference type="ARBA" id="ARBA00022448"/>
    </source>
</evidence>
<comment type="caution">
    <text evidence="19">The sequence shown here is derived from an EMBL/GenBank/DDBJ whole genome shotgun (WGS) entry which is preliminary data.</text>
</comment>
<evidence type="ECO:0000256" key="13">
    <source>
        <dbReference type="ARBA" id="ARBA00044710"/>
    </source>
</evidence>
<reference evidence="19" key="1">
    <citation type="submission" date="2021-02" db="EMBL/GenBank/DDBJ databases">
        <title>First Annotated Genome of the Yellow-green Alga Tribonema minus.</title>
        <authorList>
            <person name="Mahan K.M."/>
        </authorList>
    </citation>
    <scope>NUCLEOTIDE SEQUENCE</scope>
    <source>
        <strain evidence="19">UTEX B ZZ1240</strain>
    </source>
</reference>
<name>A0A836CJI9_9STRA</name>
<feature type="transmembrane region" description="Helical" evidence="17">
    <location>
        <begin position="472"/>
        <end position="497"/>
    </location>
</feature>
<evidence type="ECO:0000256" key="15">
    <source>
        <dbReference type="RuleBase" id="RU003346"/>
    </source>
</evidence>
<dbReference type="InterPro" id="IPR005828">
    <property type="entry name" value="MFS_sugar_transport-like"/>
</dbReference>
<organism evidence="19 20">
    <name type="scientific">Tribonema minus</name>
    <dbReference type="NCBI Taxonomy" id="303371"/>
    <lineage>
        <taxon>Eukaryota</taxon>
        <taxon>Sar</taxon>
        <taxon>Stramenopiles</taxon>
        <taxon>Ochrophyta</taxon>
        <taxon>PX clade</taxon>
        <taxon>Xanthophyceae</taxon>
        <taxon>Tribonematales</taxon>
        <taxon>Tribonemataceae</taxon>
        <taxon>Tribonema</taxon>
    </lineage>
</organism>
<dbReference type="PRINTS" id="PR00171">
    <property type="entry name" value="SUGRTRNSPORT"/>
</dbReference>
<comment type="catalytic activity">
    <reaction evidence="12">
        <text>D-glucosamine(out) = D-glucosamine(in)</text>
        <dbReference type="Rhea" id="RHEA:78423"/>
        <dbReference type="ChEBI" id="CHEBI:58723"/>
    </reaction>
    <physiologicalReaction direction="left-to-right" evidence="12">
        <dbReference type="Rhea" id="RHEA:78424"/>
    </physiologicalReaction>
</comment>
<proteinExistence type="inferred from homology"/>
<feature type="transmembrane region" description="Helical" evidence="17">
    <location>
        <begin position="151"/>
        <end position="172"/>
    </location>
</feature>
<dbReference type="OrthoDB" id="6339427at2759"/>
<evidence type="ECO:0000313" key="19">
    <source>
        <dbReference type="EMBL" id="KAG5187824.1"/>
    </source>
</evidence>
<dbReference type="Gene3D" id="1.20.1250.20">
    <property type="entry name" value="MFS general substrate transporter like domains"/>
    <property type="match status" value="2"/>
</dbReference>
<keyword evidence="4 15" id="KW-0813">Transport</keyword>
<evidence type="ECO:0000256" key="7">
    <source>
        <dbReference type="ARBA" id="ARBA00023136"/>
    </source>
</evidence>
<evidence type="ECO:0000256" key="6">
    <source>
        <dbReference type="ARBA" id="ARBA00022989"/>
    </source>
</evidence>
<dbReference type="Proteomes" id="UP000664859">
    <property type="component" value="Unassembled WGS sequence"/>
</dbReference>
<keyword evidence="5 17" id="KW-0812">Transmembrane</keyword>
<comment type="subcellular location">
    <subcellularLocation>
        <location evidence="1">Membrane</location>
        <topology evidence="1">Multi-pass membrane protein</topology>
    </subcellularLocation>
</comment>
<feature type="compositionally biased region" description="Polar residues" evidence="16">
    <location>
        <begin position="30"/>
        <end position="42"/>
    </location>
</feature>
<evidence type="ECO:0000256" key="9">
    <source>
        <dbReference type="ARBA" id="ARBA00044648"/>
    </source>
</evidence>
<evidence type="ECO:0000256" key="3">
    <source>
        <dbReference type="ARBA" id="ARBA00011738"/>
    </source>
</evidence>